<gene>
    <name evidence="1" type="primary">TERB1</name>
</gene>
<accession>A0A8C5MR84</accession>
<dbReference type="SUPFAM" id="SSF48371">
    <property type="entry name" value="ARM repeat"/>
    <property type="match status" value="1"/>
</dbReference>
<dbReference type="InterPro" id="IPR011989">
    <property type="entry name" value="ARM-like"/>
</dbReference>
<protein>
    <submittedName>
        <fullName evidence="1">Telomere repeat binding bouquet formation protein 1</fullName>
    </submittedName>
</protein>
<dbReference type="AlphaFoldDB" id="A0A8C5MR84"/>
<dbReference type="PANTHER" id="PTHR14014:SF0">
    <property type="entry name" value="TELOMERE REPEATS-BINDING BOUQUET FORMATION PROTEIN 1"/>
    <property type="match status" value="1"/>
</dbReference>
<name>A0A8C5MR84_9ANUR</name>
<dbReference type="InterPro" id="IPR016024">
    <property type="entry name" value="ARM-type_fold"/>
</dbReference>
<sequence>MYTKFPKTPYSIWGLNNFEHNCKHHLFKYFYFLEMKTDLNLLLECLKFQMDNPESQKAALVTIYSICQENGKAIIYSEEIGGLMFVSNLAKCSKHSIVKEASLFTLGVLAESNVYCQQTLCTLELFEDVCASLSNEDSSVNLKRMSVYVFLVLVSNNKCGQNLARQAGCIDMLLLLFRESLPKDNMCLTSNVSDEYYQLWCSICSALCACANNPQNDENQKLCSSAFPQARDWLLQYTNPEIVRPICSLVGLTVASNSFAQGYFSSVGGLDTLADVFSQLVTNLQFRESDPKVAVAITKTLDACITDNPADFTVLHSIVSSLIKMLSHETLDKEDRFSIVLTLGHCTENCGICFISFCILDLSVFKCLNFSKEKINLALFYYFLRLGLLLTGLFKER</sequence>
<keyword evidence="2" id="KW-1185">Reference proteome</keyword>
<reference evidence="1" key="2">
    <citation type="submission" date="2025-09" db="UniProtKB">
        <authorList>
            <consortium name="Ensembl"/>
        </authorList>
    </citation>
    <scope>IDENTIFICATION</scope>
</reference>
<dbReference type="InterPro" id="IPR042359">
    <property type="entry name" value="TERB1"/>
</dbReference>
<dbReference type="GO" id="GO:0007129">
    <property type="term" value="P:homologous chromosome pairing at meiosis"/>
    <property type="evidence" value="ECO:0007669"/>
    <property type="project" value="TreeGrafter"/>
</dbReference>
<reference evidence="1" key="1">
    <citation type="submission" date="2025-08" db="UniProtKB">
        <authorList>
            <consortium name="Ensembl"/>
        </authorList>
    </citation>
    <scope>IDENTIFICATION</scope>
</reference>
<dbReference type="GeneTree" id="ENSGT00390000005075"/>
<dbReference type="PANTHER" id="PTHR14014">
    <property type="entry name" value="TELOMERE REPEATS-BINDING BOUQUET FORMATION PROTEIN 1"/>
    <property type="match status" value="1"/>
</dbReference>
<dbReference type="Ensembl" id="ENSLLET00000016396.1">
    <property type="protein sequence ID" value="ENSLLEP00000015793.1"/>
    <property type="gene ID" value="ENSLLEG00000010002.1"/>
</dbReference>
<dbReference type="OrthoDB" id="608866at2759"/>
<dbReference type="GO" id="GO:0070197">
    <property type="term" value="P:meiotic attachment of telomere to nuclear envelope"/>
    <property type="evidence" value="ECO:0007669"/>
    <property type="project" value="InterPro"/>
</dbReference>
<evidence type="ECO:0000313" key="2">
    <source>
        <dbReference type="Proteomes" id="UP000694569"/>
    </source>
</evidence>
<dbReference type="Proteomes" id="UP000694569">
    <property type="component" value="Unplaced"/>
</dbReference>
<dbReference type="Gene3D" id="1.25.10.10">
    <property type="entry name" value="Leucine-rich Repeat Variant"/>
    <property type="match status" value="1"/>
</dbReference>
<proteinExistence type="predicted"/>
<organism evidence="1 2">
    <name type="scientific">Leptobrachium leishanense</name>
    <name type="common">Leishan spiny toad</name>
    <dbReference type="NCBI Taxonomy" id="445787"/>
    <lineage>
        <taxon>Eukaryota</taxon>
        <taxon>Metazoa</taxon>
        <taxon>Chordata</taxon>
        <taxon>Craniata</taxon>
        <taxon>Vertebrata</taxon>
        <taxon>Euteleostomi</taxon>
        <taxon>Amphibia</taxon>
        <taxon>Batrachia</taxon>
        <taxon>Anura</taxon>
        <taxon>Pelobatoidea</taxon>
        <taxon>Megophryidae</taxon>
        <taxon>Leptobrachium</taxon>
    </lineage>
</organism>
<evidence type="ECO:0000313" key="1">
    <source>
        <dbReference type="Ensembl" id="ENSLLEP00000015793.1"/>
    </source>
</evidence>